<dbReference type="STRING" id="1075417.SAMN05421823_101497"/>
<dbReference type="EMBL" id="FNFO01000001">
    <property type="protein sequence ID" value="SDJ94928.1"/>
    <property type="molecule type" value="Genomic_DNA"/>
</dbReference>
<dbReference type="RefSeq" id="WP_245705947.1">
    <property type="nucleotide sequence ID" value="NZ_FNFO01000001.1"/>
</dbReference>
<evidence type="ECO:0000313" key="2">
    <source>
        <dbReference type="EMBL" id="SDJ94928.1"/>
    </source>
</evidence>
<dbReference type="Gene3D" id="2.40.160.60">
    <property type="entry name" value="Outer membrane protein transport protein (OMPP1/FadL/TodX)"/>
    <property type="match status" value="1"/>
</dbReference>
<accession>A0A1G8XWJ3</accession>
<gene>
    <name evidence="2" type="ORF">SAMN05421823_101497</name>
</gene>
<evidence type="ECO:0008006" key="4">
    <source>
        <dbReference type="Google" id="ProtNLM"/>
    </source>
</evidence>
<name>A0A1G8XWJ3_9BACT</name>
<keyword evidence="3" id="KW-1185">Reference proteome</keyword>
<feature type="chain" id="PRO_5011523759" description="PorV/PorQ family protein" evidence="1">
    <location>
        <begin position="20"/>
        <end position="357"/>
    </location>
</feature>
<protein>
    <recommendedName>
        <fullName evidence="4">PorV/PorQ family protein</fullName>
    </recommendedName>
</protein>
<dbReference type="Proteomes" id="UP000198510">
    <property type="component" value="Unassembled WGS sequence"/>
</dbReference>
<reference evidence="2 3" key="1">
    <citation type="submission" date="2016-10" db="EMBL/GenBank/DDBJ databases">
        <authorList>
            <person name="de Groot N.N."/>
        </authorList>
    </citation>
    <scope>NUCLEOTIDE SEQUENCE [LARGE SCALE GENOMIC DNA]</scope>
    <source>
        <strain evidence="2 3">DSM 25186</strain>
    </source>
</reference>
<evidence type="ECO:0000256" key="1">
    <source>
        <dbReference type="SAM" id="SignalP"/>
    </source>
</evidence>
<dbReference type="AlphaFoldDB" id="A0A1G8XWJ3"/>
<dbReference type="NCBIfam" id="NF033709">
    <property type="entry name" value="PorV_fam"/>
    <property type="match status" value="1"/>
</dbReference>
<feature type="signal peptide" evidence="1">
    <location>
        <begin position="1"/>
        <end position="19"/>
    </location>
</feature>
<keyword evidence="1" id="KW-0732">Signal</keyword>
<sequence length="357" mass="39361">MMKKLLPVWLIVMATAAPAWGQAVRKYSNAFLEIGVGARGLAMGGTQAALVNDVTAGYWNPAGLSRLEYKYEGALMHARYFAGIVNYDYGSFATRIDSQSVLGVSFIRFGVDDIPDTRLLFLNGSTTPNYDLIKYFSASDNAFLLSYARKDLLLKGLRLGASFKVIYRNVGNFANAWGFGLDAGAQYERKGWMLGLMVQDITSTFNAWSYNTGEVAGIQAADSANVIPENSIEITLPKMRLSLAKRFQIKEKFGVLPAVELVTTFDGQRNVLLGSSVVSVDPTIGIEFDYAQIVYLRGGVNNVQQIREFDGSDSWSMQPNFGIGIRIRNFFIDYALTDVGDVSETIYSNVFSLRAGF</sequence>
<proteinExistence type="predicted"/>
<organism evidence="2 3">
    <name type="scientific">Catalinimonas alkaloidigena</name>
    <dbReference type="NCBI Taxonomy" id="1075417"/>
    <lineage>
        <taxon>Bacteria</taxon>
        <taxon>Pseudomonadati</taxon>
        <taxon>Bacteroidota</taxon>
        <taxon>Cytophagia</taxon>
        <taxon>Cytophagales</taxon>
        <taxon>Catalimonadaceae</taxon>
        <taxon>Catalinimonas</taxon>
    </lineage>
</organism>
<evidence type="ECO:0000313" key="3">
    <source>
        <dbReference type="Proteomes" id="UP000198510"/>
    </source>
</evidence>